<dbReference type="InterPro" id="IPR010982">
    <property type="entry name" value="Lambda_DNA-bd_dom_sf"/>
</dbReference>
<dbReference type="SUPFAM" id="SSF47413">
    <property type="entry name" value="lambda repressor-like DNA-binding domains"/>
    <property type="match status" value="1"/>
</dbReference>
<dbReference type="AlphaFoldDB" id="A0A4R2LPN7"/>
<name>A0A4R2LPN7_9BACE</name>
<dbReference type="EMBL" id="SLXB01000004">
    <property type="protein sequence ID" value="TCO94917.1"/>
    <property type="molecule type" value="Genomic_DNA"/>
</dbReference>
<proteinExistence type="predicted"/>
<dbReference type="GO" id="GO:0003677">
    <property type="term" value="F:DNA binding"/>
    <property type="evidence" value="ECO:0007669"/>
    <property type="project" value="UniProtKB-KW"/>
</dbReference>
<organism evidence="2 3">
    <name type="scientific">Prevotella heparinolytica</name>
    <dbReference type="NCBI Taxonomy" id="28113"/>
    <lineage>
        <taxon>Bacteria</taxon>
        <taxon>Pseudomonadati</taxon>
        <taxon>Bacteroidota</taxon>
        <taxon>Bacteroidia</taxon>
        <taxon>Bacteroidales</taxon>
        <taxon>Bacteroidaceae</taxon>
        <taxon>Bacteroides</taxon>
    </lineage>
</organism>
<feature type="domain" description="HTH cro/C1-type" evidence="1">
    <location>
        <begin position="15"/>
        <end position="63"/>
    </location>
</feature>
<comment type="caution">
    <text evidence="2">The sequence shown here is derived from an EMBL/GenBank/DDBJ whole genome shotgun (WGS) entry which is preliminary data.</text>
</comment>
<evidence type="ECO:0000313" key="2">
    <source>
        <dbReference type="EMBL" id="TCO94917.1"/>
    </source>
</evidence>
<protein>
    <submittedName>
        <fullName evidence="2">Cro/C1-type helix-turn-helix DNA-binding protein</fullName>
    </submittedName>
</protein>
<dbReference type="PROSITE" id="PS50943">
    <property type="entry name" value="HTH_CROC1"/>
    <property type="match status" value="1"/>
</dbReference>
<dbReference type="Pfam" id="PF13443">
    <property type="entry name" value="HTH_26"/>
    <property type="match status" value="1"/>
</dbReference>
<dbReference type="Proteomes" id="UP000295600">
    <property type="component" value="Unassembled WGS sequence"/>
</dbReference>
<sequence length="72" mass="8413">MVSHVLYEQDKGSIERRMSQTELSIRLGKNFNMVNLYVINKHQPSLPTLYQIADILNMDVRDLLVPNKKQNI</sequence>
<reference evidence="2 3" key="1">
    <citation type="submission" date="2019-03" db="EMBL/GenBank/DDBJ databases">
        <title>Genomic Encyclopedia of Type Strains, Phase IV (KMG-IV): sequencing the most valuable type-strain genomes for metagenomic binning, comparative biology and taxonomic classification.</title>
        <authorList>
            <person name="Goeker M."/>
        </authorList>
    </citation>
    <scope>NUCLEOTIDE SEQUENCE [LARGE SCALE GENOMIC DNA]</scope>
    <source>
        <strain evidence="2 3">DSM 23917</strain>
    </source>
</reference>
<dbReference type="InterPro" id="IPR001387">
    <property type="entry name" value="Cro/C1-type_HTH"/>
</dbReference>
<evidence type="ECO:0000313" key="3">
    <source>
        <dbReference type="Proteomes" id="UP000295600"/>
    </source>
</evidence>
<dbReference type="CDD" id="cd00093">
    <property type="entry name" value="HTH_XRE"/>
    <property type="match status" value="1"/>
</dbReference>
<gene>
    <name evidence="2" type="ORF">EV202_10414</name>
</gene>
<evidence type="ECO:0000259" key="1">
    <source>
        <dbReference type="PROSITE" id="PS50943"/>
    </source>
</evidence>
<dbReference type="RefSeq" id="WP_394364503.1">
    <property type="nucleotide sequence ID" value="NZ_SLXB01000004.1"/>
</dbReference>
<dbReference type="Gene3D" id="1.10.260.40">
    <property type="entry name" value="lambda repressor-like DNA-binding domains"/>
    <property type="match status" value="1"/>
</dbReference>
<accession>A0A4R2LPN7</accession>
<keyword evidence="2" id="KW-0238">DNA-binding</keyword>